<evidence type="ECO:0000313" key="3">
    <source>
        <dbReference type="Proteomes" id="UP000706124"/>
    </source>
</evidence>
<organism evidence="2 3">
    <name type="scientific">Claviceps pazoutovae</name>
    <dbReference type="NCBI Taxonomy" id="1649127"/>
    <lineage>
        <taxon>Eukaryota</taxon>
        <taxon>Fungi</taxon>
        <taxon>Dikarya</taxon>
        <taxon>Ascomycota</taxon>
        <taxon>Pezizomycotina</taxon>
        <taxon>Sordariomycetes</taxon>
        <taxon>Hypocreomycetidae</taxon>
        <taxon>Hypocreales</taxon>
        <taxon>Clavicipitaceae</taxon>
        <taxon>Claviceps</taxon>
    </lineage>
</organism>
<feature type="chain" id="PRO_5040225983" evidence="1">
    <location>
        <begin position="19"/>
        <end position="118"/>
    </location>
</feature>
<sequence>MKLFTSLTPALFACHALAQCIPGSFNGSEDQDGLEIRDKCSLGPKNLYTCGDEGKTVMTVVHNKDEFTFTAFAVDATVYVNCDSGINALFSCRVASSDTFFLPECKNGVSSIYNVHQK</sequence>
<protein>
    <submittedName>
        <fullName evidence="2">Uncharacterized protein</fullName>
    </submittedName>
</protein>
<evidence type="ECO:0000313" key="2">
    <source>
        <dbReference type="EMBL" id="KAG5946191.1"/>
    </source>
</evidence>
<name>A0A9P7MGX8_9HYPO</name>
<keyword evidence="3" id="KW-1185">Reference proteome</keyword>
<dbReference type="OrthoDB" id="4950518at2759"/>
<comment type="caution">
    <text evidence="2">The sequence shown here is derived from an EMBL/GenBank/DDBJ whole genome shotgun (WGS) entry which is preliminary data.</text>
</comment>
<proteinExistence type="predicted"/>
<accession>A0A9P7MGX8</accession>
<keyword evidence="1" id="KW-0732">Signal</keyword>
<evidence type="ECO:0000256" key="1">
    <source>
        <dbReference type="SAM" id="SignalP"/>
    </source>
</evidence>
<reference evidence="2 3" key="1">
    <citation type="journal article" date="2020" name="bioRxiv">
        <title>Whole genome comparisons of ergot fungi reveals the divergence and evolution of species within the genus Claviceps are the result of varying mechanisms driving genome evolution and host range expansion.</title>
        <authorList>
            <person name="Wyka S.A."/>
            <person name="Mondo S.J."/>
            <person name="Liu M."/>
            <person name="Dettman J."/>
            <person name="Nalam V."/>
            <person name="Broders K.D."/>
        </authorList>
    </citation>
    <scope>NUCLEOTIDE SEQUENCE [LARGE SCALE GENOMIC DNA]</scope>
    <source>
        <strain evidence="2 3">CCC 1485</strain>
    </source>
</reference>
<dbReference type="EMBL" id="SRPO01000037">
    <property type="protein sequence ID" value="KAG5946191.1"/>
    <property type="molecule type" value="Genomic_DNA"/>
</dbReference>
<feature type="signal peptide" evidence="1">
    <location>
        <begin position="1"/>
        <end position="18"/>
    </location>
</feature>
<dbReference type="Proteomes" id="UP000706124">
    <property type="component" value="Unassembled WGS sequence"/>
</dbReference>
<dbReference type="AlphaFoldDB" id="A0A9P7MGX8"/>
<gene>
    <name evidence="2" type="ORF">E4U60_004472</name>
</gene>